<accession>A0A8S1W5Z8</accession>
<comment type="caution">
    <text evidence="1">The sequence shown here is derived from an EMBL/GenBank/DDBJ whole genome shotgun (WGS) entry which is preliminary data.</text>
</comment>
<keyword evidence="2" id="KW-1185">Reference proteome</keyword>
<sequence length="111" mass="13397">MNCAYYHSATKPYSNFVMAESLCYYQNQNEFEFQKKSTMKKNFKNTLAKKHLSYIYLLQFTKYIYYYQQICQKTPFNETFIFSLSFINLSKQVQLQFRFVSLATLFKSKLA</sequence>
<evidence type="ECO:0000313" key="1">
    <source>
        <dbReference type="EMBL" id="CAD8183835.1"/>
    </source>
</evidence>
<dbReference type="Proteomes" id="UP000683925">
    <property type="component" value="Unassembled WGS sequence"/>
</dbReference>
<organism evidence="1 2">
    <name type="scientific">Paramecium octaurelia</name>
    <dbReference type="NCBI Taxonomy" id="43137"/>
    <lineage>
        <taxon>Eukaryota</taxon>
        <taxon>Sar</taxon>
        <taxon>Alveolata</taxon>
        <taxon>Ciliophora</taxon>
        <taxon>Intramacronucleata</taxon>
        <taxon>Oligohymenophorea</taxon>
        <taxon>Peniculida</taxon>
        <taxon>Parameciidae</taxon>
        <taxon>Paramecium</taxon>
    </lineage>
</organism>
<reference evidence="1" key="1">
    <citation type="submission" date="2021-01" db="EMBL/GenBank/DDBJ databases">
        <authorList>
            <consortium name="Genoscope - CEA"/>
            <person name="William W."/>
        </authorList>
    </citation>
    <scope>NUCLEOTIDE SEQUENCE</scope>
</reference>
<dbReference type="EMBL" id="CAJJDP010000081">
    <property type="protein sequence ID" value="CAD8183835.1"/>
    <property type="molecule type" value="Genomic_DNA"/>
</dbReference>
<proteinExistence type="predicted"/>
<dbReference type="AlphaFoldDB" id="A0A8S1W5Z8"/>
<gene>
    <name evidence="1" type="ORF">POCTA_138.1.T0820008</name>
</gene>
<protein>
    <submittedName>
        <fullName evidence="1">Uncharacterized protein</fullName>
    </submittedName>
</protein>
<evidence type="ECO:0000313" key="2">
    <source>
        <dbReference type="Proteomes" id="UP000683925"/>
    </source>
</evidence>
<name>A0A8S1W5Z8_PAROT</name>